<comment type="caution">
    <text evidence="1">The sequence shown here is derived from an EMBL/GenBank/DDBJ whole genome shotgun (WGS) entry which is preliminary data.</text>
</comment>
<evidence type="ECO:0000313" key="2">
    <source>
        <dbReference type="EMBL" id="GFQ97524.1"/>
    </source>
</evidence>
<evidence type="ECO:0000313" key="3">
    <source>
        <dbReference type="Proteomes" id="UP000887116"/>
    </source>
</evidence>
<dbReference type="Proteomes" id="UP000887116">
    <property type="component" value="Unassembled WGS sequence"/>
</dbReference>
<sequence>MEQIAEIPPVHHSHLEKVTPIVCVSGVREACLCVDHNGVVINTTACFQARKGCSQNEEFKSSQEYSTSLRVIQYSHH</sequence>
<dbReference type="AlphaFoldDB" id="A0A8X6FWZ0"/>
<gene>
    <name evidence="2" type="ORF">TNCT_16311</name>
    <name evidence="1" type="ORF">TNCT_539721</name>
</gene>
<organism evidence="1 3">
    <name type="scientific">Trichonephila clavata</name>
    <name type="common">Joro spider</name>
    <name type="synonym">Nephila clavata</name>
    <dbReference type="NCBI Taxonomy" id="2740835"/>
    <lineage>
        <taxon>Eukaryota</taxon>
        <taxon>Metazoa</taxon>
        <taxon>Ecdysozoa</taxon>
        <taxon>Arthropoda</taxon>
        <taxon>Chelicerata</taxon>
        <taxon>Arachnida</taxon>
        <taxon>Araneae</taxon>
        <taxon>Araneomorphae</taxon>
        <taxon>Entelegynae</taxon>
        <taxon>Araneoidea</taxon>
        <taxon>Nephilidae</taxon>
        <taxon>Trichonephila</taxon>
    </lineage>
</organism>
<reference evidence="1" key="1">
    <citation type="submission" date="2020-07" db="EMBL/GenBank/DDBJ databases">
        <title>Multicomponent nature underlies the extraordinary mechanical properties of spider dragline silk.</title>
        <authorList>
            <person name="Kono N."/>
            <person name="Nakamura H."/>
            <person name="Mori M."/>
            <person name="Yoshida Y."/>
            <person name="Ohtoshi R."/>
            <person name="Malay A.D."/>
            <person name="Moran D.A.P."/>
            <person name="Tomita M."/>
            <person name="Numata K."/>
            <person name="Arakawa K."/>
        </authorList>
    </citation>
    <scope>NUCLEOTIDE SEQUENCE</scope>
</reference>
<proteinExistence type="predicted"/>
<dbReference type="EMBL" id="BMAO01000757">
    <property type="protein sequence ID" value="GFQ69013.1"/>
    <property type="molecule type" value="Genomic_DNA"/>
</dbReference>
<protein>
    <submittedName>
        <fullName evidence="1">Uncharacterized protein</fullName>
    </submittedName>
</protein>
<keyword evidence="3" id="KW-1185">Reference proteome</keyword>
<name>A0A8X6FWZ0_TRICU</name>
<accession>A0A8X6FWZ0</accession>
<dbReference type="EMBL" id="BMAO01034573">
    <property type="protein sequence ID" value="GFQ97524.1"/>
    <property type="molecule type" value="Genomic_DNA"/>
</dbReference>
<evidence type="ECO:0000313" key="1">
    <source>
        <dbReference type="EMBL" id="GFQ69013.1"/>
    </source>
</evidence>